<accession>A0A0F9U008</accession>
<dbReference type="EMBL" id="LAZR01000227">
    <property type="protein sequence ID" value="KKN80627.1"/>
    <property type="molecule type" value="Genomic_DNA"/>
</dbReference>
<gene>
    <name evidence="1" type="ORF">LCGC14_0327190</name>
</gene>
<evidence type="ECO:0000313" key="1">
    <source>
        <dbReference type="EMBL" id="KKN80627.1"/>
    </source>
</evidence>
<organism evidence="1">
    <name type="scientific">marine sediment metagenome</name>
    <dbReference type="NCBI Taxonomy" id="412755"/>
    <lineage>
        <taxon>unclassified sequences</taxon>
        <taxon>metagenomes</taxon>
        <taxon>ecological metagenomes</taxon>
    </lineage>
</organism>
<sequence length="142" mass="16479">MTDEFMGRFDVTDNLACHNALIALERRYNGPIPPWEREAAIRGARTERENLEHDLGIARFCLMRRSDKLREYAHEVMRRHKAVRKSQSTPDWSEAFRHWAAGRKDLQFYLDAFKAQRELVRGLEVRLAALGCADPINVSQAP</sequence>
<dbReference type="AlphaFoldDB" id="A0A0F9U008"/>
<reference evidence="1" key="1">
    <citation type="journal article" date="2015" name="Nature">
        <title>Complex archaea that bridge the gap between prokaryotes and eukaryotes.</title>
        <authorList>
            <person name="Spang A."/>
            <person name="Saw J.H."/>
            <person name="Jorgensen S.L."/>
            <person name="Zaremba-Niedzwiedzka K."/>
            <person name="Martijn J."/>
            <person name="Lind A.E."/>
            <person name="van Eijk R."/>
            <person name="Schleper C."/>
            <person name="Guy L."/>
            <person name="Ettema T.J."/>
        </authorList>
    </citation>
    <scope>NUCLEOTIDE SEQUENCE</scope>
</reference>
<comment type="caution">
    <text evidence="1">The sequence shown here is derived from an EMBL/GenBank/DDBJ whole genome shotgun (WGS) entry which is preliminary data.</text>
</comment>
<name>A0A0F9U008_9ZZZZ</name>
<proteinExistence type="predicted"/>
<protein>
    <submittedName>
        <fullName evidence="1">Uncharacterized protein</fullName>
    </submittedName>
</protein>